<name>A0ACD3SND5_9BURK</name>
<reference evidence="1" key="1">
    <citation type="submission" date="2019-05" db="EMBL/GenBank/DDBJ databases">
        <title>Revised genome assembly of Burkholderiaceae (previously Ralstonia) sp. PBA.</title>
        <authorList>
            <person name="Gan H.M."/>
        </authorList>
    </citation>
    <scope>NUCLEOTIDE SEQUENCE</scope>
    <source>
        <strain evidence="1">PBA</strain>
    </source>
</reference>
<proteinExistence type="predicted"/>
<protein>
    <submittedName>
        <fullName evidence="1">Formylmethanofuran dehydrogenase</fullName>
    </submittedName>
</protein>
<dbReference type="Proteomes" id="UP000004277">
    <property type="component" value="Unassembled WGS sequence"/>
</dbReference>
<comment type="caution">
    <text evidence="1">The sequence shown here is derived from an EMBL/GenBank/DDBJ whole genome shotgun (WGS) entry which is preliminary data.</text>
</comment>
<sequence length="458" mass="47776">MPGAQLAQALLNTGMSVPTTPSRATADHAARQPRTCPFCTLLCDGVGVTTGEQLSLTGSECPRARAALASFPGQPTESTALIDGQPATTGDALAAAASRLAQARLPLFGGLATDVAAARALYTLANHCGAILDHAQGAAMLPSLRSLQDRGAFTTSLAEVRNRADLVLCIGTQPARKHPEFFRRCGLADRGENAVGPAAREIVFLGTPADPAARGHEGATVSEVPVQGDLLQSLAILNTLCRQKPPANTSFATPELRALGERLRAAHYVALVVTPSTLAEQYGAHAALLLESIGHLTKALNRTTRAGVLSLGGDDGGNTVNYTMTWLSGLPLRTAVRATGLDHDPHRYDTARLLADRAVDAMLWVASLTPDLPPPQTDLPLVVFGHPALASQMRERRGVFLPVSTPGIGSAGHMFRTDGGVVLPLVPVREDGLPTVAALAGQLLQHMQAPAARQEGVA</sequence>
<organism evidence="1 2">
    <name type="scientific">Imbroritus primus</name>
    <dbReference type="NCBI Taxonomy" id="3058603"/>
    <lineage>
        <taxon>Bacteria</taxon>
        <taxon>Pseudomonadati</taxon>
        <taxon>Pseudomonadota</taxon>
        <taxon>Betaproteobacteria</taxon>
        <taxon>Burkholderiales</taxon>
        <taxon>Burkholderiaceae</taxon>
        <taxon>Imbroritus</taxon>
    </lineage>
</organism>
<gene>
    <name evidence="1" type="ORF">MW7_012245</name>
</gene>
<accession>A0ACD3SND5</accession>
<keyword evidence="2" id="KW-1185">Reference proteome</keyword>
<dbReference type="EMBL" id="AKCV02000022">
    <property type="protein sequence ID" value="TMS57670.1"/>
    <property type="molecule type" value="Genomic_DNA"/>
</dbReference>
<evidence type="ECO:0000313" key="2">
    <source>
        <dbReference type="Proteomes" id="UP000004277"/>
    </source>
</evidence>
<evidence type="ECO:0000313" key="1">
    <source>
        <dbReference type="EMBL" id="TMS57670.1"/>
    </source>
</evidence>